<dbReference type="Proteomes" id="UP000198923">
    <property type="component" value="Unassembled WGS sequence"/>
</dbReference>
<evidence type="ECO:0000256" key="3">
    <source>
        <dbReference type="ARBA" id="ARBA00023002"/>
    </source>
</evidence>
<evidence type="ECO:0000256" key="4">
    <source>
        <dbReference type="ARBA" id="ARBA00023033"/>
    </source>
</evidence>
<dbReference type="GO" id="GO:0046306">
    <property type="term" value="P:alkanesulfonate catabolic process"/>
    <property type="evidence" value="ECO:0007669"/>
    <property type="project" value="TreeGrafter"/>
</dbReference>
<name>A0A1G7UXA1_9ACTN</name>
<keyword evidence="1" id="KW-0285">Flavoprotein</keyword>
<gene>
    <name evidence="6" type="ORF">SAMN05421505_10518</name>
</gene>
<dbReference type="EMBL" id="FNCN01000005">
    <property type="protein sequence ID" value="SDG52235.1"/>
    <property type="molecule type" value="Genomic_DNA"/>
</dbReference>
<keyword evidence="3" id="KW-0560">Oxidoreductase</keyword>
<evidence type="ECO:0000259" key="5">
    <source>
        <dbReference type="Pfam" id="PF00296"/>
    </source>
</evidence>
<dbReference type="SUPFAM" id="SSF51679">
    <property type="entry name" value="Bacterial luciferase-like"/>
    <property type="match status" value="1"/>
</dbReference>
<proteinExistence type="predicted"/>
<evidence type="ECO:0000256" key="1">
    <source>
        <dbReference type="ARBA" id="ARBA00022630"/>
    </source>
</evidence>
<dbReference type="GO" id="GO:0008726">
    <property type="term" value="F:alkanesulfonate monooxygenase activity"/>
    <property type="evidence" value="ECO:0007669"/>
    <property type="project" value="TreeGrafter"/>
</dbReference>
<feature type="domain" description="Luciferase-like" evidence="5">
    <location>
        <begin position="14"/>
        <end position="249"/>
    </location>
</feature>
<dbReference type="STRING" id="504805.SAMN05421505_10518"/>
<sequence>MEIGLAISQYGRFASLESLQRVARESESLGFTSLWVGDRLLTPLAPKDPYPGGGGKIPPAQETFLDPIAVLSVAAANTTTVRLGASALNACWYPPALLARSLATVDHLSGGRLCVGLGLGWSSDEYAAVGVPWRARAARLEAALDVLDAIWTTDPVSYEDEHWRIVPSHIWPKPARRPPLYLAGFVPAALRRIGRRADGWLTATLPVPKLTAMWDVVRHSAEEADRDPDALRIVLRANPLVTETPAAPESVPHEGTVSQIVDYLGSAVEAGVHEIILDLQHTARDDRHLLDLAEEFLGALK</sequence>
<keyword evidence="4" id="KW-0503">Monooxygenase</keyword>
<dbReference type="NCBIfam" id="TIGR03619">
    <property type="entry name" value="F420_Rv2161c"/>
    <property type="match status" value="1"/>
</dbReference>
<accession>A0A1G7UXA1</accession>
<evidence type="ECO:0000256" key="2">
    <source>
        <dbReference type="ARBA" id="ARBA00022643"/>
    </source>
</evidence>
<dbReference type="InterPro" id="IPR050172">
    <property type="entry name" value="SsuD_RutA_monooxygenase"/>
</dbReference>
<dbReference type="InterPro" id="IPR036661">
    <property type="entry name" value="Luciferase-like_sf"/>
</dbReference>
<evidence type="ECO:0000313" key="7">
    <source>
        <dbReference type="Proteomes" id="UP000198923"/>
    </source>
</evidence>
<reference evidence="6 7" key="1">
    <citation type="submission" date="2016-10" db="EMBL/GenBank/DDBJ databases">
        <authorList>
            <person name="de Groot N.N."/>
        </authorList>
    </citation>
    <scope>NUCLEOTIDE SEQUENCE [LARGE SCALE GENOMIC DNA]</scope>
    <source>
        <strain evidence="6 7">CPCC 201354</strain>
    </source>
</reference>
<keyword evidence="7" id="KW-1185">Reference proteome</keyword>
<protein>
    <submittedName>
        <fullName evidence="6">Probable F420-dependent oxidoreductase, Rv2161c family</fullName>
    </submittedName>
</protein>
<dbReference type="PANTHER" id="PTHR42847">
    <property type="entry name" value="ALKANESULFONATE MONOOXYGENASE"/>
    <property type="match status" value="1"/>
</dbReference>
<dbReference type="Pfam" id="PF00296">
    <property type="entry name" value="Bac_luciferase"/>
    <property type="match status" value="1"/>
</dbReference>
<organism evidence="6 7">
    <name type="scientific">Sinosporangium album</name>
    <dbReference type="NCBI Taxonomy" id="504805"/>
    <lineage>
        <taxon>Bacteria</taxon>
        <taxon>Bacillati</taxon>
        <taxon>Actinomycetota</taxon>
        <taxon>Actinomycetes</taxon>
        <taxon>Streptosporangiales</taxon>
        <taxon>Streptosporangiaceae</taxon>
        <taxon>Sinosporangium</taxon>
    </lineage>
</organism>
<dbReference type="AlphaFoldDB" id="A0A1G7UXA1"/>
<dbReference type="PANTHER" id="PTHR42847:SF4">
    <property type="entry name" value="ALKANESULFONATE MONOOXYGENASE-RELATED"/>
    <property type="match status" value="1"/>
</dbReference>
<dbReference type="InterPro" id="IPR019921">
    <property type="entry name" value="Lucif-like_OxRdtase_Rv2161c"/>
</dbReference>
<dbReference type="InterPro" id="IPR011251">
    <property type="entry name" value="Luciferase-like_dom"/>
</dbReference>
<evidence type="ECO:0000313" key="6">
    <source>
        <dbReference type="EMBL" id="SDG52235.1"/>
    </source>
</evidence>
<dbReference type="Gene3D" id="3.20.20.30">
    <property type="entry name" value="Luciferase-like domain"/>
    <property type="match status" value="1"/>
</dbReference>
<keyword evidence="2" id="KW-0288">FMN</keyword>